<dbReference type="AlphaFoldDB" id="A0A8J8PCL2"/>
<sequence length="92" mass="10677">MKLFLDEHFTGSKEYYEALGWDVTTVQDEGLKGKKDREIAEYSKKKGYLLITRDELPYNISKLIGGKCFRVTEAMIAEMVSENIKMTFDELK</sequence>
<dbReference type="EMBL" id="LVVT01000001">
    <property type="protein sequence ID" value="TQS84515.1"/>
    <property type="molecule type" value="Genomic_DNA"/>
</dbReference>
<accession>A0A8J8PCL2</accession>
<gene>
    <name evidence="2" type="ORF">A3207_00270</name>
</gene>
<protein>
    <recommendedName>
        <fullName evidence="1">DUF5615 domain-containing protein</fullName>
    </recommendedName>
</protein>
<organism evidence="2 3">
    <name type="scientific">Candidatus Methanomassiliicoccus intestinalis</name>
    <dbReference type="NCBI Taxonomy" id="1406512"/>
    <lineage>
        <taxon>Archaea</taxon>
        <taxon>Methanobacteriati</taxon>
        <taxon>Thermoplasmatota</taxon>
        <taxon>Thermoplasmata</taxon>
        <taxon>Methanomassiliicoccales</taxon>
        <taxon>Methanomassiliicoccaceae</taxon>
        <taxon>Methanomassiliicoccus</taxon>
    </lineage>
</organism>
<feature type="domain" description="DUF5615" evidence="1">
    <location>
        <begin position="1"/>
        <end position="55"/>
    </location>
</feature>
<dbReference type="Pfam" id="PF18480">
    <property type="entry name" value="DUF5615"/>
    <property type="match status" value="1"/>
</dbReference>
<dbReference type="InterPro" id="IPR041049">
    <property type="entry name" value="DUF5615"/>
</dbReference>
<name>A0A8J8PCL2_9ARCH</name>
<dbReference type="GeneID" id="41323474"/>
<proteinExistence type="predicted"/>
<comment type="caution">
    <text evidence="2">The sequence shown here is derived from an EMBL/GenBank/DDBJ whole genome shotgun (WGS) entry which is preliminary data.</text>
</comment>
<reference evidence="2" key="1">
    <citation type="submission" date="2016-03" db="EMBL/GenBank/DDBJ databases">
        <authorList>
            <person name="Borrel G."/>
            <person name="Mccann A."/>
            <person name="O'Toole P.W."/>
        </authorList>
    </citation>
    <scope>NUCLEOTIDE SEQUENCE</scope>
    <source>
        <strain evidence="2">183</strain>
    </source>
</reference>
<dbReference type="RefSeq" id="WP_020448945.1">
    <property type="nucleotide sequence ID" value="NZ_CAYAXV010000011.1"/>
</dbReference>
<evidence type="ECO:0000313" key="2">
    <source>
        <dbReference type="EMBL" id="TQS84515.1"/>
    </source>
</evidence>
<evidence type="ECO:0000259" key="1">
    <source>
        <dbReference type="Pfam" id="PF18480"/>
    </source>
</evidence>
<evidence type="ECO:0000313" key="3">
    <source>
        <dbReference type="Proteomes" id="UP000752814"/>
    </source>
</evidence>
<dbReference type="Proteomes" id="UP000752814">
    <property type="component" value="Unassembled WGS sequence"/>
</dbReference>
<dbReference type="OMA" id="DEMYSGL"/>